<dbReference type="Proteomes" id="UP001595878">
    <property type="component" value="Unassembled WGS sequence"/>
</dbReference>
<dbReference type="RefSeq" id="WP_380032742.1">
    <property type="nucleotide sequence ID" value="NZ_JBHSHB010000008.1"/>
</dbReference>
<keyword evidence="1" id="KW-1133">Transmembrane helix</keyword>
<comment type="caution">
    <text evidence="2">The sequence shown here is derived from an EMBL/GenBank/DDBJ whole genome shotgun (WGS) entry which is preliminary data.</text>
</comment>
<reference evidence="3" key="1">
    <citation type="journal article" date="2019" name="Int. J. Syst. Evol. Microbiol.">
        <title>The Global Catalogue of Microorganisms (GCM) 10K type strain sequencing project: providing services to taxonomists for standard genome sequencing and annotation.</title>
        <authorList>
            <consortium name="The Broad Institute Genomics Platform"/>
            <consortium name="The Broad Institute Genome Sequencing Center for Infectious Disease"/>
            <person name="Wu L."/>
            <person name="Ma J."/>
        </authorList>
    </citation>
    <scope>NUCLEOTIDE SEQUENCE [LARGE SCALE GENOMIC DNA]</scope>
    <source>
        <strain evidence="3">CGMCC 4.7427</strain>
    </source>
</reference>
<dbReference type="EMBL" id="JBHSHB010000008">
    <property type="protein sequence ID" value="MFC4689926.1"/>
    <property type="molecule type" value="Genomic_DNA"/>
</dbReference>
<evidence type="ECO:0008006" key="4">
    <source>
        <dbReference type="Google" id="ProtNLM"/>
    </source>
</evidence>
<organism evidence="2 3">
    <name type="scientific">Dokdonia genika</name>
    <dbReference type="NCBI Taxonomy" id="308113"/>
    <lineage>
        <taxon>Bacteria</taxon>
        <taxon>Pseudomonadati</taxon>
        <taxon>Bacteroidota</taxon>
        <taxon>Flavobacteriia</taxon>
        <taxon>Flavobacteriales</taxon>
        <taxon>Flavobacteriaceae</taxon>
        <taxon>Dokdonia</taxon>
    </lineage>
</organism>
<keyword evidence="1" id="KW-0472">Membrane</keyword>
<evidence type="ECO:0000256" key="1">
    <source>
        <dbReference type="SAM" id="Phobius"/>
    </source>
</evidence>
<proteinExistence type="predicted"/>
<keyword evidence="3" id="KW-1185">Reference proteome</keyword>
<evidence type="ECO:0000313" key="3">
    <source>
        <dbReference type="Proteomes" id="UP001595878"/>
    </source>
</evidence>
<feature type="transmembrane region" description="Helical" evidence="1">
    <location>
        <begin position="183"/>
        <end position="201"/>
    </location>
</feature>
<accession>A0ABV9L8D2</accession>
<evidence type="ECO:0000313" key="2">
    <source>
        <dbReference type="EMBL" id="MFC4689926.1"/>
    </source>
</evidence>
<sequence length="210" mass="23832">MKISNRLNIVLALVAVFLLILGTNRIDQRHFETAQNAVKSLHNDRVVAQDYIYKLNNLIHKKQLFPQDSGTSNQNINKEIETLITLFLETKLTTNEAKVFDDFKNDFFDLKAKEARYYSNSLSQVNSDALQQTNTGHPFEDNLAELQTDLDNLALIQVSESKTITGNAQKSLDVSNLMSSMELYFLLAIGIIILLVTFYRIDKVSKKSIA</sequence>
<protein>
    <recommendedName>
        <fullName evidence="4">Chemotaxis methyl-accepting receptor HlyB-like 4HB MCP domain-containing protein</fullName>
    </recommendedName>
</protein>
<name>A0ABV9L8D2_9FLAO</name>
<keyword evidence="1" id="KW-0812">Transmembrane</keyword>
<gene>
    <name evidence="2" type="ORF">ACFO5T_05750</name>
</gene>